<evidence type="ECO:0000313" key="2">
    <source>
        <dbReference type="Proteomes" id="UP001620626"/>
    </source>
</evidence>
<keyword evidence="2" id="KW-1185">Reference proteome</keyword>
<dbReference type="Proteomes" id="UP001620626">
    <property type="component" value="Unassembled WGS sequence"/>
</dbReference>
<comment type="caution">
    <text evidence="1">The sequence shown here is derived from an EMBL/GenBank/DDBJ whole genome shotgun (WGS) entry which is preliminary data.</text>
</comment>
<gene>
    <name evidence="1" type="ORF">niasHT_031350</name>
</gene>
<protein>
    <submittedName>
        <fullName evidence="1">Uncharacterized protein</fullName>
    </submittedName>
</protein>
<reference evidence="1 2" key="1">
    <citation type="submission" date="2024-10" db="EMBL/GenBank/DDBJ databases">
        <authorList>
            <person name="Kim D."/>
        </authorList>
    </citation>
    <scope>NUCLEOTIDE SEQUENCE [LARGE SCALE GENOMIC DNA]</scope>
    <source>
        <strain evidence="1">BH-2024</strain>
    </source>
</reference>
<proteinExistence type="predicted"/>
<sequence length="355" mass="40807">MSDRRKEAEKKMEKAIFISADCWLCVFDFLTPSQLGLGIALISHRFDFYVYEHFKTRKRTLKPIQIKRKIGENGTNQMEIVNSTHSKSLPIPQKPLPKKVVGFKTISFEYIDNNVIAFLHCFRPLLTICPIYLNINAHNDRVMDFILHNIWPMLGKNLYGVGLPAKFFRRLRQFVPSLFTNLPLLRVAKFYLVNVFPKFPADDSAAASDGQMVAKWIFTPLQNDVPKVLKCWLDIRDASWIEASKAAFASASSPVNFIVSVCFYPPFAASVVPFVLTNELTREQLTLKMENNIRYFLLIRCPIARDANKWTKWEEEASVWQNYRQWNLIDISICGEKDIGDGLLDATPGSSDQQK</sequence>
<dbReference type="EMBL" id="JBICBT010001103">
    <property type="protein sequence ID" value="KAL3082639.1"/>
    <property type="molecule type" value="Genomic_DNA"/>
</dbReference>
<accession>A0ABD2IRJ9</accession>
<evidence type="ECO:0000313" key="1">
    <source>
        <dbReference type="EMBL" id="KAL3082639.1"/>
    </source>
</evidence>
<name>A0ABD2IRJ9_9BILA</name>
<dbReference type="AlphaFoldDB" id="A0ABD2IRJ9"/>
<organism evidence="1 2">
    <name type="scientific">Heterodera trifolii</name>
    <dbReference type="NCBI Taxonomy" id="157864"/>
    <lineage>
        <taxon>Eukaryota</taxon>
        <taxon>Metazoa</taxon>
        <taxon>Ecdysozoa</taxon>
        <taxon>Nematoda</taxon>
        <taxon>Chromadorea</taxon>
        <taxon>Rhabditida</taxon>
        <taxon>Tylenchina</taxon>
        <taxon>Tylenchomorpha</taxon>
        <taxon>Tylenchoidea</taxon>
        <taxon>Heteroderidae</taxon>
        <taxon>Heteroderinae</taxon>
        <taxon>Heterodera</taxon>
    </lineage>
</organism>